<evidence type="ECO:0000313" key="3">
    <source>
        <dbReference type="Proteomes" id="UP001180724"/>
    </source>
</evidence>
<dbReference type="Proteomes" id="UP001180724">
    <property type="component" value="Unassembled WGS sequence"/>
</dbReference>
<name>A0ABU3B0C8_9ACTN</name>
<organism evidence="2 3">
    <name type="scientific">Streptomyces lancefieldiae</name>
    <dbReference type="NCBI Taxonomy" id="3075520"/>
    <lineage>
        <taxon>Bacteria</taxon>
        <taxon>Bacillati</taxon>
        <taxon>Actinomycetota</taxon>
        <taxon>Actinomycetes</taxon>
        <taxon>Kitasatosporales</taxon>
        <taxon>Streptomycetaceae</taxon>
        <taxon>Streptomyces</taxon>
    </lineage>
</organism>
<dbReference type="RefSeq" id="WP_311584631.1">
    <property type="nucleotide sequence ID" value="NZ_JAVRFH010000080.1"/>
</dbReference>
<accession>A0ABU3B0C8</accession>
<evidence type="ECO:0000256" key="1">
    <source>
        <dbReference type="SAM" id="MobiDB-lite"/>
    </source>
</evidence>
<keyword evidence="3" id="KW-1185">Reference proteome</keyword>
<reference evidence="2" key="1">
    <citation type="submission" date="2024-05" db="EMBL/GenBank/DDBJ databases">
        <title>30 novel species of actinomycetes from the DSMZ collection.</title>
        <authorList>
            <person name="Nouioui I."/>
        </authorList>
    </citation>
    <scope>NUCLEOTIDE SEQUENCE</scope>
    <source>
        <strain evidence="2">DSM 40712</strain>
    </source>
</reference>
<evidence type="ECO:0000313" key="2">
    <source>
        <dbReference type="EMBL" id="MDT0615893.1"/>
    </source>
</evidence>
<proteinExistence type="predicted"/>
<gene>
    <name evidence="2" type="ORF">RM812_37830</name>
</gene>
<feature type="region of interest" description="Disordered" evidence="1">
    <location>
        <begin position="1"/>
        <end position="92"/>
    </location>
</feature>
<comment type="caution">
    <text evidence="2">The sequence shown here is derived from an EMBL/GenBank/DDBJ whole genome shotgun (WGS) entry which is preliminary data.</text>
</comment>
<dbReference type="EMBL" id="JAVRFH010000080">
    <property type="protein sequence ID" value="MDT0615893.1"/>
    <property type="molecule type" value="Genomic_DNA"/>
</dbReference>
<feature type="compositionally biased region" description="Basic residues" evidence="1">
    <location>
        <begin position="1"/>
        <end position="11"/>
    </location>
</feature>
<sequence>MRITKVLRRARGPQARLAGQTDHHQRAARPQQLTQRARLTRDAHLHGQARAPQWPLHGGDLGRYSFTRSTPREGLRPLRDPNAPGPDEDGTD</sequence>
<protein>
    <submittedName>
        <fullName evidence="2">Uncharacterized protein</fullName>
    </submittedName>
</protein>
<feature type="compositionally biased region" description="Basic and acidic residues" evidence="1">
    <location>
        <begin position="70"/>
        <end position="79"/>
    </location>
</feature>